<dbReference type="Proteomes" id="UP000215914">
    <property type="component" value="Unassembled WGS sequence"/>
</dbReference>
<organism evidence="1 2">
    <name type="scientific">Helianthus annuus</name>
    <name type="common">Common sunflower</name>
    <dbReference type="NCBI Taxonomy" id="4232"/>
    <lineage>
        <taxon>Eukaryota</taxon>
        <taxon>Viridiplantae</taxon>
        <taxon>Streptophyta</taxon>
        <taxon>Embryophyta</taxon>
        <taxon>Tracheophyta</taxon>
        <taxon>Spermatophyta</taxon>
        <taxon>Magnoliopsida</taxon>
        <taxon>eudicotyledons</taxon>
        <taxon>Gunneridae</taxon>
        <taxon>Pentapetalae</taxon>
        <taxon>asterids</taxon>
        <taxon>campanulids</taxon>
        <taxon>Asterales</taxon>
        <taxon>Asteraceae</taxon>
        <taxon>Asteroideae</taxon>
        <taxon>Heliantheae alliance</taxon>
        <taxon>Heliantheae</taxon>
        <taxon>Helianthus</taxon>
    </lineage>
</organism>
<accession>A0A9K3EIQ6</accession>
<comment type="caution">
    <text evidence="1">The sequence shown here is derived from an EMBL/GenBank/DDBJ whole genome shotgun (WGS) entry which is preliminary data.</text>
</comment>
<proteinExistence type="predicted"/>
<dbReference type="AlphaFoldDB" id="A0A9K3EIQ6"/>
<keyword evidence="2" id="KW-1185">Reference proteome</keyword>
<evidence type="ECO:0000313" key="2">
    <source>
        <dbReference type="Proteomes" id="UP000215914"/>
    </source>
</evidence>
<protein>
    <submittedName>
        <fullName evidence="1">Uncharacterized protein</fullName>
    </submittedName>
</protein>
<evidence type="ECO:0000313" key="1">
    <source>
        <dbReference type="EMBL" id="KAF5774406.1"/>
    </source>
</evidence>
<reference evidence="1" key="2">
    <citation type="submission" date="2020-06" db="EMBL/GenBank/DDBJ databases">
        <title>Helianthus annuus Genome sequencing and assembly Release 2.</title>
        <authorList>
            <person name="Gouzy J."/>
            <person name="Langlade N."/>
            <person name="Munos S."/>
        </authorList>
    </citation>
    <scope>NUCLEOTIDE SEQUENCE</scope>
    <source>
        <tissue evidence="1">Leaves</tissue>
    </source>
</reference>
<gene>
    <name evidence="1" type="ORF">HanXRQr2_Chr13g0600041</name>
</gene>
<name>A0A9K3EIQ6_HELAN</name>
<sequence>MCSNECLPETVKKVSPESLPTVADTRVSGRRRGASSSLPLIVYLLSLSCLKHRPAPTTTAAPPVVVVVLLL</sequence>
<reference evidence="1" key="1">
    <citation type="journal article" date="2017" name="Nature">
        <title>The sunflower genome provides insights into oil metabolism, flowering and Asterid evolution.</title>
        <authorList>
            <person name="Badouin H."/>
            <person name="Gouzy J."/>
            <person name="Grassa C.J."/>
            <person name="Murat F."/>
            <person name="Staton S.E."/>
            <person name="Cottret L."/>
            <person name="Lelandais-Briere C."/>
            <person name="Owens G.L."/>
            <person name="Carrere S."/>
            <person name="Mayjonade B."/>
            <person name="Legrand L."/>
            <person name="Gill N."/>
            <person name="Kane N.C."/>
            <person name="Bowers J.E."/>
            <person name="Hubner S."/>
            <person name="Bellec A."/>
            <person name="Berard A."/>
            <person name="Berges H."/>
            <person name="Blanchet N."/>
            <person name="Boniface M.C."/>
            <person name="Brunel D."/>
            <person name="Catrice O."/>
            <person name="Chaidir N."/>
            <person name="Claudel C."/>
            <person name="Donnadieu C."/>
            <person name="Faraut T."/>
            <person name="Fievet G."/>
            <person name="Helmstetter N."/>
            <person name="King M."/>
            <person name="Knapp S.J."/>
            <person name="Lai Z."/>
            <person name="Le Paslier M.C."/>
            <person name="Lippi Y."/>
            <person name="Lorenzon L."/>
            <person name="Mandel J.R."/>
            <person name="Marage G."/>
            <person name="Marchand G."/>
            <person name="Marquand E."/>
            <person name="Bret-Mestries E."/>
            <person name="Morien E."/>
            <person name="Nambeesan S."/>
            <person name="Nguyen T."/>
            <person name="Pegot-Espagnet P."/>
            <person name="Pouilly N."/>
            <person name="Raftis F."/>
            <person name="Sallet E."/>
            <person name="Schiex T."/>
            <person name="Thomas J."/>
            <person name="Vandecasteele C."/>
            <person name="Vares D."/>
            <person name="Vear F."/>
            <person name="Vautrin S."/>
            <person name="Crespi M."/>
            <person name="Mangin B."/>
            <person name="Burke J.M."/>
            <person name="Salse J."/>
            <person name="Munos S."/>
            <person name="Vincourt P."/>
            <person name="Rieseberg L.H."/>
            <person name="Langlade N.B."/>
        </authorList>
    </citation>
    <scope>NUCLEOTIDE SEQUENCE</scope>
    <source>
        <tissue evidence="1">Leaves</tissue>
    </source>
</reference>
<dbReference type="EMBL" id="MNCJ02000328">
    <property type="protein sequence ID" value="KAF5774406.1"/>
    <property type="molecule type" value="Genomic_DNA"/>
</dbReference>
<dbReference type="Gramene" id="mRNA:HanXRQr2_Chr13g0600041">
    <property type="protein sequence ID" value="mRNA:HanXRQr2_Chr13g0600041"/>
    <property type="gene ID" value="HanXRQr2_Chr13g0600041"/>
</dbReference>